<dbReference type="SMART" id="SM00704">
    <property type="entry name" value="ZnF_CDGSH"/>
    <property type="match status" value="1"/>
</dbReference>
<gene>
    <name evidence="6" type="ORF">AUK04_00510</name>
</gene>
<organism evidence="6 7">
    <name type="scientific">Candidatus Roizmanbacteria bacterium CG2_30_33_16</name>
    <dbReference type="NCBI Taxonomy" id="1805340"/>
    <lineage>
        <taxon>Bacteria</taxon>
        <taxon>Candidatus Roizmaniibacteriota</taxon>
    </lineage>
</organism>
<dbReference type="GO" id="GO:0046872">
    <property type="term" value="F:metal ion binding"/>
    <property type="evidence" value="ECO:0007669"/>
    <property type="project" value="UniProtKB-KW"/>
</dbReference>
<keyword evidence="1" id="KW-0001">2Fe-2S</keyword>
<evidence type="ECO:0000313" key="6">
    <source>
        <dbReference type="EMBL" id="OIP86474.1"/>
    </source>
</evidence>
<keyword evidence="3" id="KW-0408">Iron</keyword>
<reference evidence="6 7" key="1">
    <citation type="journal article" date="2016" name="Environ. Microbiol.">
        <title>Genomic resolution of a cold subsurface aquifer community provides metabolic insights for novel microbes adapted to high CO concentrations.</title>
        <authorList>
            <person name="Probst A.J."/>
            <person name="Castelle C.J."/>
            <person name="Singh A."/>
            <person name="Brown C.T."/>
            <person name="Anantharaman K."/>
            <person name="Sharon I."/>
            <person name="Hug L.A."/>
            <person name="Burstein D."/>
            <person name="Emerson J.B."/>
            <person name="Thomas B.C."/>
            <person name="Banfield J.F."/>
        </authorList>
    </citation>
    <scope>NUCLEOTIDE SEQUENCE [LARGE SCALE GENOMIC DNA]</scope>
    <source>
        <strain evidence="6">CG2_30_33_16</strain>
    </source>
</reference>
<dbReference type="Proteomes" id="UP000183758">
    <property type="component" value="Unassembled WGS sequence"/>
</dbReference>
<dbReference type="Pfam" id="PF09360">
    <property type="entry name" value="zf-CDGSH"/>
    <property type="match status" value="1"/>
</dbReference>
<comment type="caution">
    <text evidence="6">The sequence shown here is derived from an EMBL/GenBank/DDBJ whole genome shotgun (WGS) entry which is preliminary data.</text>
</comment>
<keyword evidence="2" id="KW-0479">Metal-binding</keyword>
<evidence type="ECO:0000259" key="5">
    <source>
        <dbReference type="SMART" id="SM00704"/>
    </source>
</evidence>
<feature type="domain" description="Iron-binding zinc finger CDGSH type" evidence="5">
    <location>
        <begin position="10"/>
        <end position="46"/>
    </location>
</feature>
<accession>A0A1J5HXE1</accession>
<keyword evidence="4" id="KW-0411">Iron-sulfur</keyword>
<dbReference type="GO" id="GO:0005737">
    <property type="term" value="C:cytoplasm"/>
    <property type="evidence" value="ECO:0007669"/>
    <property type="project" value="UniProtKB-ARBA"/>
</dbReference>
<dbReference type="InterPro" id="IPR042216">
    <property type="entry name" value="MitoNEET_CISD"/>
</dbReference>
<name>A0A1J5HXE1_9BACT</name>
<sequence length="87" mass="9760">MARKIIHTGKGPVEIKSQKKSVWICTCGLSKDQPFCDSSHKKTLDEKDDKIYEYDKKGNRIITCCTDDTNKDSCCGGCCDDDCCTKK</sequence>
<dbReference type="Gene3D" id="3.40.5.90">
    <property type="entry name" value="CDGSH iron-sulfur domain, mitoNEET-type"/>
    <property type="match status" value="1"/>
</dbReference>
<dbReference type="InterPro" id="IPR018967">
    <property type="entry name" value="FeS-contain_CDGSH-typ"/>
</dbReference>
<protein>
    <recommendedName>
        <fullName evidence="5">Iron-binding zinc finger CDGSH type domain-containing protein</fullName>
    </recommendedName>
</protein>
<evidence type="ECO:0000313" key="7">
    <source>
        <dbReference type="Proteomes" id="UP000183758"/>
    </source>
</evidence>
<evidence type="ECO:0000256" key="1">
    <source>
        <dbReference type="ARBA" id="ARBA00022714"/>
    </source>
</evidence>
<evidence type="ECO:0000256" key="4">
    <source>
        <dbReference type="ARBA" id="ARBA00023014"/>
    </source>
</evidence>
<evidence type="ECO:0000256" key="3">
    <source>
        <dbReference type="ARBA" id="ARBA00023004"/>
    </source>
</evidence>
<dbReference type="GO" id="GO:0051537">
    <property type="term" value="F:2 iron, 2 sulfur cluster binding"/>
    <property type="evidence" value="ECO:0007669"/>
    <property type="project" value="UniProtKB-KW"/>
</dbReference>
<dbReference type="EMBL" id="MNZM01000011">
    <property type="protein sequence ID" value="OIP86474.1"/>
    <property type="molecule type" value="Genomic_DNA"/>
</dbReference>
<dbReference type="AlphaFoldDB" id="A0A1J5HXE1"/>
<proteinExistence type="predicted"/>
<evidence type="ECO:0000256" key="2">
    <source>
        <dbReference type="ARBA" id="ARBA00022723"/>
    </source>
</evidence>